<dbReference type="CDD" id="cd02513">
    <property type="entry name" value="CMP-NeuAc_Synthase"/>
    <property type="match status" value="1"/>
</dbReference>
<organism evidence="2 3">
    <name type="scientific">Halorubrum trueperi</name>
    <dbReference type="NCBI Taxonomy" id="2004704"/>
    <lineage>
        <taxon>Archaea</taxon>
        <taxon>Methanobacteriati</taxon>
        <taxon>Methanobacteriota</taxon>
        <taxon>Stenosarchaea group</taxon>
        <taxon>Halobacteria</taxon>
        <taxon>Halobacteriales</taxon>
        <taxon>Haloferacaceae</taxon>
        <taxon>Halorubrum</taxon>
    </lineage>
</organism>
<keyword evidence="2" id="KW-0548">Nucleotidyltransferase</keyword>
<dbReference type="Proteomes" id="UP001596333">
    <property type="component" value="Unassembled WGS sequence"/>
</dbReference>
<evidence type="ECO:0000256" key="1">
    <source>
        <dbReference type="SAM" id="MobiDB-lite"/>
    </source>
</evidence>
<accession>A0ABD5ULU4</accession>
<evidence type="ECO:0000313" key="3">
    <source>
        <dbReference type="Proteomes" id="UP001596333"/>
    </source>
</evidence>
<proteinExistence type="predicted"/>
<dbReference type="Gene3D" id="3.90.550.10">
    <property type="entry name" value="Spore Coat Polysaccharide Biosynthesis Protein SpsA, Chain A"/>
    <property type="match status" value="1"/>
</dbReference>
<feature type="region of interest" description="Disordered" evidence="1">
    <location>
        <begin position="153"/>
        <end position="172"/>
    </location>
</feature>
<dbReference type="AlphaFoldDB" id="A0ABD5ULU4"/>
<dbReference type="SUPFAM" id="SSF53448">
    <property type="entry name" value="Nucleotide-diphospho-sugar transferases"/>
    <property type="match status" value="1"/>
</dbReference>
<sequence>MTTEAADYLGVIPARGGSKGVKRKNVRPFAGQPLIAHTIEAAIDASNLDRTIVTTDDAEIRRVTKEHGAEAPFRRPQELATDDAAMEPVVEHAISYLEDEEGYTCSGIVLLQPTSPHRTADHIDRAIEAHKESPVTTVISGFKDHSYRWRPQKDGAEQLNHTGDASRRQDKTTEYVENGAIYIVDAEHFRAHGDLRSGTVSLFEMSERRSVDIDTEFDFWLAEQLTEYFESKEQDTDSSSS</sequence>
<gene>
    <name evidence="2" type="ORF">ACFQEY_14725</name>
</gene>
<protein>
    <submittedName>
        <fullName evidence="2">Acylneuraminate cytidylyltransferase family protein</fullName>
        <ecNumber evidence="2">2.7.7.-</ecNumber>
    </submittedName>
</protein>
<keyword evidence="2" id="KW-0808">Transferase</keyword>
<dbReference type="GO" id="GO:0016779">
    <property type="term" value="F:nucleotidyltransferase activity"/>
    <property type="evidence" value="ECO:0007669"/>
    <property type="project" value="UniProtKB-KW"/>
</dbReference>
<name>A0ABD5ULU4_9EURY</name>
<dbReference type="RefSeq" id="WP_379769949.1">
    <property type="nucleotide sequence ID" value="NZ_JBHSXI010000020.1"/>
</dbReference>
<evidence type="ECO:0000313" key="2">
    <source>
        <dbReference type="EMBL" id="MFC6890251.1"/>
    </source>
</evidence>
<reference evidence="2 3" key="1">
    <citation type="journal article" date="2019" name="Int. J. Syst. Evol. Microbiol.">
        <title>The Global Catalogue of Microorganisms (GCM) 10K type strain sequencing project: providing services to taxonomists for standard genome sequencing and annotation.</title>
        <authorList>
            <consortium name="The Broad Institute Genomics Platform"/>
            <consortium name="The Broad Institute Genome Sequencing Center for Infectious Disease"/>
            <person name="Wu L."/>
            <person name="Ma J."/>
        </authorList>
    </citation>
    <scope>NUCLEOTIDE SEQUENCE [LARGE SCALE GENOMIC DNA]</scope>
    <source>
        <strain evidence="2 3">Y73</strain>
    </source>
</reference>
<dbReference type="Pfam" id="PF02348">
    <property type="entry name" value="CTP_transf_3"/>
    <property type="match status" value="1"/>
</dbReference>
<dbReference type="PANTHER" id="PTHR21485:SF3">
    <property type="entry name" value="N-ACYLNEURAMINATE CYTIDYLYLTRANSFERASE"/>
    <property type="match status" value="1"/>
</dbReference>
<dbReference type="PANTHER" id="PTHR21485">
    <property type="entry name" value="HAD SUPERFAMILY MEMBERS CMAS AND KDSC"/>
    <property type="match status" value="1"/>
</dbReference>
<comment type="caution">
    <text evidence="2">The sequence shown here is derived from an EMBL/GenBank/DDBJ whole genome shotgun (WGS) entry which is preliminary data.</text>
</comment>
<dbReference type="InterPro" id="IPR050793">
    <property type="entry name" value="CMP-NeuNAc_synthase"/>
</dbReference>
<dbReference type="EC" id="2.7.7.-" evidence="2"/>
<dbReference type="InterPro" id="IPR003329">
    <property type="entry name" value="Cytidylyl_trans"/>
</dbReference>
<keyword evidence="3" id="KW-1185">Reference proteome</keyword>
<dbReference type="EMBL" id="JBHSXI010000020">
    <property type="protein sequence ID" value="MFC6890251.1"/>
    <property type="molecule type" value="Genomic_DNA"/>
</dbReference>
<dbReference type="InterPro" id="IPR029044">
    <property type="entry name" value="Nucleotide-diphossugar_trans"/>
</dbReference>